<dbReference type="Gene3D" id="1.10.287.1060">
    <property type="entry name" value="ESAT-6-like"/>
    <property type="match status" value="1"/>
</dbReference>
<evidence type="ECO:0000259" key="1">
    <source>
        <dbReference type="Pfam" id="PF19745"/>
    </source>
</evidence>
<evidence type="ECO:0000313" key="2">
    <source>
        <dbReference type="EMBL" id="MED6257972.1"/>
    </source>
</evidence>
<reference evidence="2 3" key="1">
    <citation type="submission" date="2021-07" db="EMBL/GenBank/DDBJ databases">
        <authorList>
            <person name="Palmer J.M."/>
        </authorList>
    </citation>
    <scope>NUCLEOTIDE SEQUENCE [LARGE SCALE GENOMIC DNA]</scope>
    <source>
        <strain evidence="2 3">AT_MEX2019</strain>
        <tissue evidence="2">Muscle</tissue>
    </source>
</reference>
<dbReference type="Proteomes" id="UP001345963">
    <property type="component" value="Unassembled WGS sequence"/>
</dbReference>
<sequence length="227" mass="25778">MRGEHEVELLGLSGSALSAAVSHLRHTATAPTETMTRASLMVRYQRDQGEVLQGGKVGRKEGDNAEEEWRIERMMDGVRTSLSFRHVAHPLTILRIPEGQSEAGSLAAGRLRSLEDQLTRAKQKIHSFQKLTGDAPGPTQEELRRKVENGIKEFWYFVRSEVKKLSNVEPSERQKYADTLLQDLGHQERSIMTDLYYLSQADGVGEWRMKEAKDLSDLVQNRITYLQ</sequence>
<dbReference type="Pfam" id="PF19745">
    <property type="entry name" value="FUT8_N_cat"/>
    <property type="match status" value="1"/>
</dbReference>
<dbReference type="InterPro" id="IPR045573">
    <property type="entry name" value="Fut8_N_cat"/>
</dbReference>
<comment type="caution">
    <text evidence="2">The sequence shown here is derived from an EMBL/GenBank/DDBJ whole genome shotgun (WGS) entry which is preliminary data.</text>
</comment>
<feature type="non-terminal residue" evidence="2">
    <location>
        <position position="227"/>
    </location>
</feature>
<keyword evidence="3" id="KW-1185">Reference proteome</keyword>
<accession>A0ABU7C4X9</accession>
<dbReference type="EMBL" id="JAHUTI010079800">
    <property type="protein sequence ID" value="MED6257972.1"/>
    <property type="molecule type" value="Genomic_DNA"/>
</dbReference>
<proteinExistence type="predicted"/>
<evidence type="ECO:0000313" key="3">
    <source>
        <dbReference type="Proteomes" id="UP001345963"/>
    </source>
</evidence>
<organism evidence="2 3">
    <name type="scientific">Ataeniobius toweri</name>
    <dbReference type="NCBI Taxonomy" id="208326"/>
    <lineage>
        <taxon>Eukaryota</taxon>
        <taxon>Metazoa</taxon>
        <taxon>Chordata</taxon>
        <taxon>Craniata</taxon>
        <taxon>Vertebrata</taxon>
        <taxon>Euteleostomi</taxon>
        <taxon>Actinopterygii</taxon>
        <taxon>Neopterygii</taxon>
        <taxon>Teleostei</taxon>
        <taxon>Neoteleostei</taxon>
        <taxon>Acanthomorphata</taxon>
        <taxon>Ovalentaria</taxon>
        <taxon>Atherinomorphae</taxon>
        <taxon>Cyprinodontiformes</taxon>
        <taxon>Goodeidae</taxon>
        <taxon>Ataeniobius</taxon>
    </lineage>
</organism>
<feature type="domain" description="Alpha-(1,6)-fucosyltransferase N- and catalytic" evidence="1">
    <location>
        <begin position="64"/>
        <end position="227"/>
    </location>
</feature>
<name>A0ABU7C4X9_9TELE</name>
<gene>
    <name evidence="2" type="ORF">ATANTOWER_001237</name>
</gene>
<protein>
    <recommendedName>
        <fullName evidence="1">Alpha-(1,6)-fucosyltransferase N- and catalytic domain-containing protein</fullName>
    </recommendedName>
</protein>